<gene>
    <name evidence="6" type="ORF">VKT23_011986</name>
</gene>
<dbReference type="PANTHER" id="PTHR33353:SF32">
    <property type="entry name" value="ENDO-BETA-1,4-GLUCANASE D"/>
    <property type="match status" value="1"/>
</dbReference>
<keyword evidence="2" id="KW-0136">Cellulose degradation</keyword>
<feature type="chain" id="PRO_5046539228" description="AA9 family lytic polysaccharide monooxygenase" evidence="4">
    <location>
        <begin position="22"/>
        <end position="434"/>
    </location>
</feature>
<keyword evidence="7" id="KW-1185">Reference proteome</keyword>
<comment type="function">
    <text evidence="2">Lytic polysaccharide monooxygenase (LMPO) that depolymerizes crystalline and amorphous polysaccharides via the oxidation of scissile alpha- or beta-(1-4)-glycosidic bonds, yielding C1 and/or C4 oxidation products. Catalysis by LPMOs requires the reduction of the active-site copper from Cu(II) to Cu(I) by a reducing agent and H(2)O(2) or O(2) as a cosubstrate.</text>
</comment>
<accession>A0ABR1JA63</accession>
<keyword evidence="2" id="KW-0119">Carbohydrate metabolism</keyword>
<dbReference type="EC" id="1.14.99.56" evidence="2"/>
<comment type="subcellular location">
    <subcellularLocation>
        <location evidence="2">Secreted</location>
    </subcellularLocation>
</comment>
<evidence type="ECO:0000256" key="4">
    <source>
        <dbReference type="SAM" id="SignalP"/>
    </source>
</evidence>
<feature type="domain" description="Auxiliary Activity family 9 catalytic" evidence="5">
    <location>
        <begin position="22"/>
        <end position="279"/>
    </location>
</feature>
<keyword evidence="4" id="KW-0732">Signal</keyword>
<evidence type="ECO:0000259" key="5">
    <source>
        <dbReference type="Pfam" id="PF03443"/>
    </source>
</evidence>
<keyword evidence="1 2" id="KW-1015">Disulfide bond</keyword>
<evidence type="ECO:0000256" key="3">
    <source>
        <dbReference type="SAM" id="MobiDB-lite"/>
    </source>
</evidence>
<feature type="signal peptide" evidence="4">
    <location>
        <begin position="1"/>
        <end position="21"/>
    </location>
</feature>
<name>A0ABR1JA63_9AGAR</name>
<feature type="compositionally biased region" description="Low complexity" evidence="3">
    <location>
        <begin position="377"/>
        <end position="391"/>
    </location>
</feature>
<comment type="catalytic activity">
    <reaction evidence="2">
        <text>[(1-&gt;4)-beta-D-glucosyl]n+m + reduced acceptor + O2 = 4-dehydro-beta-D-glucosyl-[(1-&gt;4)-beta-D-glucosyl]n-1 + [(1-&gt;4)-beta-D-glucosyl]m + acceptor + H2O.</text>
        <dbReference type="EC" id="1.14.99.56"/>
    </reaction>
</comment>
<keyword evidence="2" id="KW-0624">Polysaccharide degradation</keyword>
<proteinExistence type="predicted"/>
<feature type="region of interest" description="Disordered" evidence="3">
    <location>
        <begin position="303"/>
        <end position="434"/>
    </location>
</feature>
<dbReference type="Proteomes" id="UP001498398">
    <property type="component" value="Unassembled WGS sequence"/>
</dbReference>
<evidence type="ECO:0000256" key="2">
    <source>
        <dbReference type="RuleBase" id="RU368122"/>
    </source>
</evidence>
<feature type="compositionally biased region" description="Low complexity" evidence="3">
    <location>
        <begin position="303"/>
        <end position="369"/>
    </location>
</feature>
<dbReference type="InterPro" id="IPR005103">
    <property type="entry name" value="AA9_LPMO"/>
</dbReference>
<keyword evidence="2" id="KW-0964">Secreted</keyword>
<dbReference type="InterPro" id="IPR049892">
    <property type="entry name" value="AA9"/>
</dbReference>
<sequence>MLSTAALAFGLLAPLLPLVQAHGQIKGVMANGVYNTGPNIYWDGDSVNDDTVTRKMYQASSPSYLNYWDFSDNEKMACEGADPAPKSIDITAGSGLTISWQGATSELLNKAGTGDTDNTNPWVHAMGLVTDYIASCNGDCSSFSSSDAGNAGWTKLATFGLDTSQSISDDLRTTMANKPEEYYPTADEGQGLWGMAKLVEDSSSWTVTIPSDLESGQYLIRHELAAVHSPKSSGGGPQLYVACIQVNVVDGGSTSLPEGTQAGSLYETDGYLANYDVYTAGTVFEDIGPAIWDLVSGVTDALTGSSSSSTSVQDASTSTTKTRTATSTSTQTAAEETEANTFTNTEVAFAPTTTSTSSTAAAAPTTTTTDESESDPETTSSFSSTFTSAAALSVSTGTRQCKTRSGSKRSIPAEKRALKGHRQMKRRLEYDSTA</sequence>
<dbReference type="Pfam" id="PF03443">
    <property type="entry name" value="AA9"/>
    <property type="match status" value="1"/>
</dbReference>
<comment type="domain">
    <text evidence="2">Has a modular structure: an endo-beta-1,4-glucanase catalytic module at the N-terminus, a linker rich in serines and threonines, and a C-terminal carbohydrate-binding module (CBM).</text>
</comment>
<evidence type="ECO:0000256" key="1">
    <source>
        <dbReference type="ARBA" id="ARBA00023157"/>
    </source>
</evidence>
<dbReference type="PANTHER" id="PTHR33353">
    <property type="entry name" value="PUTATIVE (AFU_ORTHOLOGUE AFUA_1G12560)-RELATED"/>
    <property type="match status" value="1"/>
</dbReference>
<dbReference type="EMBL" id="JBANRG010000027">
    <property type="protein sequence ID" value="KAK7453311.1"/>
    <property type="molecule type" value="Genomic_DNA"/>
</dbReference>
<evidence type="ECO:0000313" key="7">
    <source>
        <dbReference type="Proteomes" id="UP001498398"/>
    </source>
</evidence>
<dbReference type="Gene3D" id="2.70.50.70">
    <property type="match status" value="1"/>
</dbReference>
<protein>
    <recommendedName>
        <fullName evidence="2">AA9 family lytic polysaccharide monooxygenase</fullName>
        <ecNumber evidence="2">1.14.99.56</ecNumber>
    </recommendedName>
    <alternativeName>
        <fullName evidence="2">Endo-beta-1,4-glucanase</fullName>
    </alternativeName>
    <alternativeName>
        <fullName evidence="2">Glycosyl hydrolase 61 family protein</fullName>
    </alternativeName>
</protein>
<evidence type="ECO:0000313" key="6">
    <source>
        <dbReference type="EMBL" id="KAK7453311.1"/>
    </source>
</evidence>
<reference evidence="6 7" key="1">
    <citation type="submission" date="2024-01" db="EMBL/GenBank/DDBJ databases">
        <title>A draft genome for the cacao thread blight pathogen Marasmiellus scandens.</title>
        <authorList>
            <person name="Baruah I.K."/>
            <person name="Leung J."/>
            <person name="Bukari Y."/>
            <person name="Amoako-Attah I."/>
            <person name="Meinhardt L.W."/>
            <person name="Bailey B.A."/>
            <person name="Cohen S.P."/>
        </authorList>
    </citation>
    <scope>NUCLEOTIDE SEQUENCE [LARGE SCALE GENOMIC DNA]</scope>
    <source>
        <strain evidence="6 7">GH-19</strain>
    </source>
</reference>
<organism evidence="6 7">
    <name type="scientific">Marasmiellus scandens</name>
    <dbReference type="NCBI Taxonomy" id="2682957"/>
    <lineage>
        <taxon>Eukaryota</taxon>
        <taxon>Fungi</taxon>
        <taxon>Dikarya</taxon>
        <taxon>Basidiomycota</taxon>
        <taxon>Agaricomycotina</taxon>
        <taxon>Agaricomycetes</taxon>
        <taxon>Agaricomycetidae</taxon>
        <taxon>Agaricales</taxon>
        <taxon>Marasmiineae</taxon>
        <taxon>Omphalotaceae</taxon>
        <taxon>Marasmiellus</taxon>
    </lineage>
</organism>
<comment type="caution">
    <text evidence="6">The sequence shown here is derived from an EMBL/GenBank/DDBJ whole genome shotgun (WGS) entry which is preliminary data.</text>
</comment>